<dbReference type="Proteomes" id="UP001285352">
    <property type="component" value="Unassembled WGS sequence"/>
</dbReference>
<organism evidence="2 3">
    <name type="scientific">Lentzea sokolovensis</name>
    <dbReference type="NCBI Taxonomy" id="3095429"/>
    <lineage>
        <taxon>Bacteria</taxon>
        <taxon>Bacillati</taxon>
        <taxon>Actinomycetota</taxon>
        <taxon>Actinomycetes</taxon>
        <taxon>Pseudonocardiales</taxon>
        <taxon>Pseudonocardiaceae</taxon>
        <taxon>Lentzea</taxon>
    </lineage>
</organism>
<reference evidence="2 3" key="1">
    <citation type="submission" date="2023-11" db="EMBL/GenBank/DDBJ databases">
        <title>Lentzea sokolovensis, sp. nov., Lentzea kristufkii, sp. nov., and Lentzea miocenensis, sp. nov., rare actinobacteria from Sokolov Coal Basin, Miocene lacustrine sediment, Czech Republic.</title>
        <authorList>
            <person name="Lara A."/>
            <person name="Kotroba L."/>
            <person name="Nouioui I."/>
            <person name="Neumann-Schaal M."/>
            <person name="Mast Y."/>
            <person name="Chronakova A."/>
        </authorList>
    </citation>
    <scope>NUCLEOTIDE SEQUENCE [LARGE SCALE GENOMIC DNA]</scope>
    <source>
        <strain evidence="2 3">BCCO 10_0061</strain>
    </source>
</reference>
<gene>
    <name evidence="2" type="ORF">SK854_04875</name>
</gene>
<evidence type="ECO:0000313" key="2">
    <source>
        <dbReference type="EMBL" id="MDX8141435.1"/>
    </source>
</evidence>
<name>A0ABU4UQ77_9PSEU</name>
<evidence type="ECO:0008006" key="4">
    <source>
        <dbReference type="Google" id="ProtNLM"/>
    </source>
</evidence>
<feature type="chain" id="PRO_5046477612" description="Extracellular repeat, HAF family" evidence="1">
    <location>
        <begin position="32"/>
        <end position="388"/>
    </location>
</feature>
<dbReference type="InterPro" id="IPR014262">
    <property type="entry name" value="HAF_rpt"/>
</dbReference>
<dbReference type="EMBL" id="JAXAVU010000002">
    <property type="protein sequence ID" value="MDX8141435.1"/>
    <property type="molecule type" value="Genomic_DNA"/>
</dbReference>
<protein>
    <recommendedName>
        <fullName evidence="4">Extracellular repeat, HAF family</fullName>
    </recommendedName>
</protein>
<evidence type="ECO:0000256" key="1">
    <source>
        <dbReference type="SAM" id="SignalP"/>
    </source>
</evidence>
<dbReference type="NCBIfam" id="TIGR02913">
    <property type="entry name" value="HAF_rpt"/>
    <property type="match status" value="4"/>
</dbReference>
<dbReference type="InterPro" id="IPR006311">
    <property type="entry name" value="TAT_signal"/>
</dbReference>
<keyword evidence="1" id="KW-0732">Signal</keyword>
<sequence length="388" mass="39708">MTWLGNKRRTWLAISAAACAALGTTATPAYAAPTIVDLGTLPGGSYSTAFAINDAGAAVGWSDAADGRTHAVRWFPPGRIVDLGTLPGGGSSMAFAVNNAGVVVGQANAANGDLHAVRWDSQGVISDLEALPGHARSMAIEINQAGEIIGRSAVNVRSNSQGVRWDSSGQITDLGYESRAYAINDAGLAAGDSSSGEPVIWDRKGRITKVEHGGGLASANAGINEAGMVAGVVGLSDGTFHAVRWNRHGDLTDLDSLSERSNCMAVGINNAGTVAGTADAEIAARHAVRWDRHGKITDLETLGGNPGPYPPSSQATAINDAGIVIGSATTNSGTNAVRWDRHGRITDLGTLGGNSSSAYAINATGVVVGVSNIDDSISHAVLWRSPRP</sequence>
<reference evidence="2 3" key="2">
    <citation type="submission" date="2023-11" db="EMBL/GenBank/DDBJ databases">
        <authorList>
            <person name="Lara A.C."/>
            <person name="Chronakova A."/>
        </authorList>
    </citation>
    <scope>NUCLEOTIDE SEQUENCE [LARGE SCALE GENOMIC DNA]</scope>
    <source>
        <strain evidence="2 3">BCCO 10_0061</strain>
    </source>
</reference>
<dbReference type="RefSeq" id="WP_319973762.1">
    <property type="nucleotide sequence ID" value="NZ_JAXAVU010000002.1"/>
</dbReference>
<comment type="caution">
    <text evidence="2">The sequence shown here is derived from an EMBL/GenBank/DDBJ whole genome shotgun (WGS) entry which is preliminary data.</text>
</comment>
<accession>A0ABU4UQ77</accession>
<dbReference type="PROSITE" id="PS51318">
    <property type="entry name" value="TAT"/>
    <property type="match status" value="1"/>
</dbReference>
<evidence type="ECO:0000313" key="3">
    <source>
        <dbReference type="Proteomes" id="UP001285352"/>
    </source>
</evidence>
<keyword evidence="3" id="KW-1185">Reference proteome</keyword>
<proteinExistence type="predicted"/>
<feature type="signal peptide" evidence="1">
    <location>
        <begin position="1"/>
        <end position="31"/>
    </location>
</feature>